<feature type="compositionally biased region" description="Low complexity" evidence="10">
    <location>
        <begin position="733"/>
        <end position="752"/>
    </location>
</feature>
<evidence type="ECO:0000256" key="7">
    <source>
        <dbReference type="ARBA" id="ARBA00023163"/>
    </source>
</evidence>
<feature type="compositionally biased region" description="Pro residues" evidence="10">
    <location>
        <begin position="374"/>
        <end position="383"/>
    </location>
</feature>
<sequence length="1176" mass="124454">MKLKVQGVEADLGLWSMSGGSPNPCCPPQCLYGCYVHSSIVPTFHRRCYWLLQVTGGTGTPPRPAGTPRPLPRAPVCAPQNPDIVLVHYLNVPAMEECGRPCAPRLCSPPLCAGAPPICAAAADPREWLKWSQEELVAQLRPMFHGVKWGCGNGGAAPGLSLEQLVQHVLERHQARPPPRTHACLCAGGLGAPGHKCSSTKHRIISPKVERGGEGGAPGDPPKPAPSSPDTTQPSPGLGGGTAPPEGPRAPPFPPAGGLPLLVVASLGGGAAPGGPEQPLGLTPSQHLVTPEGTCPTAPPPPAAFDPDCFLNSPRRGQTYGCEAEAPPGAPPPPPAAAPKLEEDEEEAEEEEEQEGKEGAVPQDPLCELSAAPLPQPPFPLPFPELLVGDTGVPPNLREPPHTPHLPSSPTGPPSDPPVAITDFSPEWSYPEGGVKVLITGPWGDPGAYSCLFDRTSVPAALVQPGVLRCYCPPHEAGVAALRVACPPRLLSAAAPFEYRARGAARGPPGAQLDWLALDEAQFRLSILERLEQLETRLGALPPPAPLPPPRGGPSETPPEQGPGLSFEARVVAICEAMMARPGWSGTSLGTSGTSMLAHGVTFRGMTLLHLAAAQGYASLVEALRRWRALAVESLELEQEIDPLNVDHFSCTPLMWACALGHREAAERLCRWDRRALAVPDTLGRLPLALARARGHLALVARLEELQMSPVSPRCHLPGLRIPSPLSASPDTGLSTASSLSSPSGLSEGPGSVPLPPGPPGPCEEDSWGVAVPPSPPEDALALPSDTLQAEVVTLARQIIEATPERIKQEAPGGPPGALGALGAAGGTPGTTGTPGPAGLGAAMAWLATYLESVDRPPAPANRAEAASRGSPGVPERPPPPSAAGWAEFLNASGGARGEGGAVALLTLSDQEQHELYEAARLVQGAFRKYRGRRLKEQQELAAAVIQRCYRKYKQVLRSRGHGGPCLGILEWIWGVSPLFPQFEQMPQVCWGDVGVPVRGCCDADVPLSPQFALFQRMTQAAILIQSKFRSYAEQKRFQRRRRAAVLIQQRFRSLRQHRCGQGHRGPLGTRGAGGRGVLTLRSVPPRSTFLTLKQDQAARKIMRFLRRCRHRYGDVTEAPRGEDRGEPGGVTRGWLEAGESRRSPSLPPVHVPSPRMEELKQNKEVDSLQTRGLAS</sequence>
<feature type="compositionally biased region" description="Pro residues" evidence="10">
    <location>
        <begin position="753"/>
        <end position="762"/>
    </location>
</feature>
<dbReference type="Proteomes" id="UP000197619">
    <property type="component" value="Unassembled WGS sequence"/>
</dbReference>
<dbReference type="InterPro" id="IPR014756">
    <property type="entry name" value="Ig_E-set"/>
</dbReference>
<evidence type="ECO:0000259" key="11">
    <source>
        <dbReference type="PROSITE" id="PS51437"/>
    </source>
</evidence>
<evidence type="ECO:0000256" key="3">
    <source>
        <dbReference type="ARBA" id="ARBA00022737"/>
    </source>
</evidence>
<dbReference type="Gene3D" id="1.25.40.20">
    <property type="entry name" value="Ankyrin repeat-containing domain"/>
    <property type="match status" value="1"/>
</dbReference>
<keyword evidence="7" id="KW-0804">Transcription</keyword>
<name>A0A218U7I5_9PASE</name>
<evidence type="ECO:0000256" key="10">
    <source>
        <dbReference type="SAM" id="MobiDB-lite"/>
    </source>
</evidence>
<dbReference type="InterPro" id="IPR036770">
    <property type="entry name" value="Ankyrin_rpt-contain_sf"/>
</dbReference>
<feature type="compositionally biased region" description="Basic and acidic residues" evidence="10">
    <location>
        <begin position="1156"/>
        <end position="1167"/>
    </location>
</feature>
<evidence type="ECO:0000256" key="8">
    <source>
        <dbReference type="ARBA" id="ARBA00023242"/>
    </source>
</evidence>
<protein>
    <submittedName>
        <fullName evidence="12">Calmodulin-binding transcription activator 2</fullName>
    </submittedName>
</protein>
<dbReference type="CDD" id="cd23767">
    <property type="entry name" value="IQCD"/>
    <property type="match status" value="1"/>
</dbReference>
<evidence type="ECO:0000313" key="12">
    <source>
        <dbReference type="EMBL" id="OWK49679.1"/>
    </source>
</evidence>
<comment type="similarity">
    <text evidence="2">Belongs to the CAMTA family.</text>
</comment>
<dbReference type="PANTHER" id="PTHR23335:SF9">
    <property type="entry name" value="CALMODULIN-BINDING TRANSCRIPTION ACTIVATOR 2"/>
    <property type="match status" value="1"/>
</dbReference>
<dbReference type="InterPro" id="IPR005559">
    <property type="entry name" value="CG-1_dom"/>
</dbReference>
<keyword evidence="5" id="KW-0040">ANK repeat</keyword>
<dbReference type="Pfam" id="PF01833">
    <property type="entry name" value="TIG"/>
    <property type="match status" value="1"/>
</dbReference>
<dbReference type="InterPro" id="IPR002909">
    <property type="entry name" value="IPT_dom"/>
</dbReference>
<dbReference type="Gene3D" id="1.20.5.190">
    <property type="match status" value="1"/>
</dbReference>
<feature type="region of interest" description="Disordered" evidence="10">
    <location>
        <begin position="804"/>
        <end position="833"/>
    </location>
</feature>
<dbReference type="PANTHER" id="PTHR23335">
    <property type="entry name" value="CALMODULIN-BINDING TRANSCRIPTION ACTIVATOR CAMTA"/>
    <property type="match status" value="1"/>
</dbReference>
<keyword evidence="3" id="KW-0677">Repeat</keyword>
<evidence type="ECO:0000256" key="6">
    <source>
        <dbReference type="ARBA" id="ARBA00023159"/>
    </source>
</evidence>
<evidence type="ECO:0000256" key="1">
    <source>
        <dbReference type="ARBA" id="ARBA00004123"/>
    </source>
</evidence>
<feature type="region of interest" description="Disordered" evidence="10">
    <location>
        <begin position="722"/>
        <end position="782"/>
    </location>
</feature>
<evidence type="ECO:0000313" key="13">
    <source>
        <dbReference type="Proteomes" id="UP000197619"/>
    </source>
</evidence>
<feature type="region of interest" description="Disordered" evidence="10">
    <location>
        <begin position="206"/>
        <end position="257"/>
    </location>
</feature>
<feature type="domain" description="CG-1" evidence="11">
    <location>
        <begin position="1"/>
        <end position="98"/>
    </location>
</feature>
<feature type="compositionally biased region" description="Pro residues" evidence="10">
    <location>
        <begin position="541"/>
        <end position="561"/>
    </location>
</feature>
<comment type="caution">
    <text evidence="12">The sequence shown here is derived from an EMBL/GenBank/DDBJ whole genome shotgun (WGS) entry which is preliminary data.</text>
</comment>
<evidence type="ECO:0000256" key="4">
    <source>
        <dbReference type="ARBA" id="ARBA00023015"/>
    </source>
</evidence>
<feature type="compositionally biased region" description="Pro residues" evidence="10">
    <location>
        <begin position="328"/>
        <end position="337"/>
    </location>
</feature>
<dbReference type="SUPFAM" id="SSF81296">
    <property type="entry name" value="E set domains"/>
    <property type="match status" value="1"/>
</dbReference>
<comment type="subcellular location">
    <subcellularLocation>
        <location evidence="1">Nucleus</location>
    </subcellularLocation>
</comment>
<dbReference type="PROSITE" id="PS51437">
    <property type="entry name" value="CG_1"/>
    <property type="match status" value="1"/>
</dbReference>
<feature type="region of interest" description="Disordered" evidence="10">
    <location>
        <begin position="539"/>
        <end position="563"/>
    </location>
</feature>
<feature type="compositionally biased region" description="Acidic residues" evidence="10">
    <location>
        <begin position="342"/>
        <end position="355"/>
    </location>
</feature>
<dbReference type="GO" id="GO:0003690">
    <property type="term" value="F:double-stranded DNA binding"/>
    <property type="evidence" value="ECO:0007669"/>
    <property type="project" value="TreeGrafter"/>
</dbReference>
<comment type="subunit">
    <text evidence="9">May interact with calmodulin.</text>
</comment>
<proteinExistence type="inferred from homology"/>
<evidence type="ECO:0000256" key="9">
    <source>
        <dbReference type="ARBA" id="ARBA00029480"/>
    </source>
</evidence>
<dbReference type="GO" id="GO:0006357">
    <property type="term" value="P:regulation of transcription by RNA polymerase II"/>
    <property type="evidence" value="ECO:0007669"/>
    <property type="project" value="TreeGrafter"/>
</dbReference>
<feature type="region of interest" description="Disordered" evidence="10">
    <location>
        <begin position="269"/>
        <end position="426"/>
    </location>
</feature>
<feature type="compositionally biased region" description="Basic and acidic residues" evidence="10">
    <location>
        <begin position="1117"/>
        <end position="1127"/>
    </location>
</feature>
<dbReference type="SUPFAM" id="SSF48403">
    <property type="entry name" value="Ankyrin repeat"/>
    <property type="match status" value="1"/>
</dbReference>
<accession>A0A218U7I5</accession>
<dbReference type="EMBL" id="MUZQ01000760">
    <property type="protein sequence ID" value="OWK49679.1"/>
    <property type="molecule type" value="Genomic_DNA"/>
</dbReference>
<keyword evidence="4" id="KW-0805">Transcription regulation</keyword>
<dbReference type="GO" id="GO:0003712">
    <property type="term" value="F:transcription coregulator activity"/>
    <property type="evidence" value="ECO:0007669"/>
    <property type="project" value="TreeGrafter"/>
</dbReference>
<evidence type="ECO:0000256" key="5">
    <source>
        <dbReference type="ARBA" id="ARBA00023043"/>
    </source>
</evidence>
<keyword evidence="8" id="KW-0539">Nucleus</keyword>
<dbReference type="InterPro" id="IPR013783">
    <property type="entry name" value="Ig-like_fold"/>
</dbReference>
<feature type="compositionally biased region" description="Low complexity" evidence="10">
    <location>
        <begin position="861"/>
        <end position="874"/>
    </location>
</feature>
<dbReference type="Gene3D" id="2.60.40.10">
    <property type="entry name" value="Immunoglobulins"/>
    <property type="match status" value="1"/>
</dbReference>
<dbReference type="PROSITE" id="PS50096">
    <property type="entry name" value="IQ"/>
    <property type="match status" value="1"/>
</dbReference>
<feature type="region of interest" description="Disordered" evidence="10">
    <location>
        <begin position="1117"/>
        <end position="1176"/>
    </location>
</feature>
<feature type="compositionally biased region" description="Pro residues" evidence="10">
    <location>
        <begin position="245"/>
        <end position="257"/>
    </location>
</feature>
<dbReference type="GO" id="GO:0005634">
    <property type="term" value="C:nucleus"/>
    <property type="evidence" value="ECO:0007669"/>
    <property type="project" value="UniProtKB-SubCell"/>
</dbReference>
<reference evidence="12 13" key="1">
    <citation type="submission" date="2017-05" db="EMBL/GenBank/DDBJ databases">
        <title>Genome of assembly of the Bengalese finch, Lonchura striata domestica.</title>
        <authorList>
            <person name="Colquitt B.M."/>
            <person name="Brainard M.S."/>
        </authorList>
    </citation>
    <scope>NUCLEOTIDE SEQUENCE [LARGE SCALE GENOMIC DNA]</scope>
    <source>
        <strain evidence="12">White83orange57</strain>
    </source>
</reference>
<gene>
    <name evidence="12" type="primary">CAMTA2</name>
    <name evidence="12" type="ORF">RLOC_00010008</name>
</gene>
<feature type="region of interest" description="Disordered" evidence="10">
    <location>
        <begin position="857"/>
        <end position="886"/>
    </location>
</feature>
<dbReference type="AlphaFoldDB" id="A0A218U7I5"/>
<dbReference type="FunFam" id="2.60.40.10:FF:000089">
    <property type="entry name" value="calmodulin-binding transcription activator 2 isoform X1"/>
    <property type="match status" value="1"/>
</dbReference>
<dbReference type="SMART" id="SM01076">
    <property type="entry name" value="CG-1"/>
    <property type="match status" value="1"/>
</dbReference>
<keyword evidence="13" id="KW-1185">Reference proteome</keyword>
<organism evidence="12 13">
    <name type="scientific">Lonchura striata</name>
    <name type="common">white-rumped munia</name>
    <dbReference type="NCBI Taxonomy" id="40157"/>
    <lineage>
        <taxon>Eukaryota</taxon>
        <taxon>Metazoa</taxon>
        <taxon>Chordata</taxon>
        <taxon>Craniata</taxon>
        <taxon>Vertebrata</taxon>
        <taxon>Euteleostomi</taxon>
        <taxon>Archelosauria</taxon>
        <taxon>Archosauria</taxon>
        <taxon>Dinosauria</taxon>
        <taxon>Saurischia</taxon>
        <taxon>Theropoda</taxon>
        <taxon>Coelurosauria</taxon>
        <taxon>Aves</taxon>
        <taxon>Neognathae</taxon>
        <taxon>Neoaves</taxon>
        <taxon>Telluraves</taxon>
        <taxon>Australaves</taxon>
        <taxon>Passeriformes</taxon>
        <taxon>Passeroidea</taxon>
        <taxon>Estrildidae</taxon>
        <taxon>Estrildinae</taxon>
        <taxon>Lonchura</taxon>
    </lineage>
</organism>
<keyword evidence="6" id="KW-0010">Activator</keyword>
<evidence type="ECO:0000256" key="2">
    <source>
        <dbReference type="ARBA" id="ARBA00008267"/>
    </source>
</evidence>